<proteinExistence type="predicted"/>
<accession>A0A2H0V641</accession>
<sequence>MNKFCYRWGFVSLQTSKPLTNRLVKVLVHFGQKILFDPDRHSGEPGYVEISLSKNDPWNDVAGVITTEGRHVNLGGLSGLHLLAELESDEGDFKVSFMLSGREEMINPRSSMSH</sequence>
<comment type="caution">
    <text evidence="1">The sequence shown here is derived from an EMBL/GenBank/DDBJ whole genome shotgun (WGS) entry which is preliminary data.</text>
</comment>
<dbReference type="EMBL" id="PFAP01000002">
    <property type="protein sequence ID" value="PIR94587.1"/>
    <property type="molecule type" value="Genomic_DNA"/>
</dbReference>
<dbReference type="Proteomes" id="UP000229901">
    <property type="component" value="Unassembled WGS sequence"/>
</dbReference>
<protein>
    <submittedName>
        <fullName evidence="1">Uncharacterized protein</fullName>
    </submittedName>
</protein>
<organism evidence="1 2">
    <name type="scientific">Candidatus Falkowbacteria bacterium CG10_big_fil_rev_8_21_14_0_10_39_11</name>
    <dbReference type="NCBI Taxonomy" id="1974565"/>
    <lineage>
        <taxon>Bacteria</taxon>
        <taxon>Candidatus Falkowiibacteriota</taxon>
    </lineage>
</organism>
<reference evidence="2" key="1">
    <citation type="submission" date="2017-09" db="EMBL/GenBank/DDBJ databases">
        <title>Depth-based differentiation of microbial function through sediment-hosted aquifers and enrichment of novel symbionts in the deep terrestrial subsurface.</title>
        <authorList>
            <person name="Probst A.J."/>
            <person name="Ladd B."/>
            <person name="Jarett J.K."/>
            <person name="Geller-Mcgrath D.E."/>
            <person name="Sieber C.M.K."/>
            <person name="Emerson J.B."/>
            <person name="Anantharaman K."/>
            <person name="Thomas B.C."/>
            <person name="Malmstrom R."/>
            <person name="Stieglmeier M."/>
            <person name="Klingl A."/>
            <person name="Woyke T."/>
            <person name="Ryan C.M."/>
            <person name="Banfield J.F."/>
        </authorList>
    </citation>
    <scope>NUCLEOTIDE SEQUENCE [LARGE SCALE GENOMIC DNA]</scope>
</reference>
<name>A0A2H0V641_9BACT</name>
<gene>
    <name evidence="1" type="ORF">COT97_00345</name>
</gene>
<evidence type="ECO:0000313" key="2">
    <source>
        <dbReference type="Proteomes" id="UP000229901"/>
    </source>
</evidence>
<dbReference type="AlphaFoldDB" id="A0A2H0V641"/>
<evidence type="ECO:0000313" key="1">
    <source>
        <dbReference type="EMBL" id="PIR94587.1"/>
    </source>
</evidence>